<keyword evidence="2" id="KW-0472">Membrane</keyword>
<sequence>MMGCSQNQIEKVQELLKFSEKGIKHSLLMIGICAELHLDRLTTLVGKYKAKCKEAIELINPSNTETILEEHSNTEKEETHLDGPRREITWDFIEKVRFNRDQSKRAEEEVRATQRQLEKALPKGFLQQTYQFSDRDSDDVVTQAFADRFADIFVEFEGLIADCRIAVDGMEFTADMIRNELARQETKSSGHETKISAFIAFIAMLYLPMTTMATIFAMPVFQFPHRWRDWQYNLVEIHDASSGSNKSDLPVFSGYFWWYLGTSSAFTLLTVEGWWRFTSREVEKRQGKHWTLYLLAKFWQRLVQSWRKFNAAKAKTTDDSDDSNSSNEHSVDLRIPTTVTSNEASGSQAAIPFTNIMRNRSATSTLLQVNSSQPSQEPQTLSITSHSSETSQRIPTPTVPEQVTGATELHDMGDTTALRGGEGPRFRSIYDMV</sequence>
<evidence type="ECO:0000313" key="4">
    <source>
        <dbReference type="Proteomes" id="UP000016922"/>
    </source>
</evidence>
<dbReference type="HOGENOM" id="CLU_633194_0_0_1"/>
<keyword evidence="2" id="KW-1133">Transmembrane helix</keyword>
<name>S3D979_GLAL2</name>
<keyword evidence="2" id="KW-0812">Transmembrane</keyword>
<dbReference type="AlphaFoldDB" id="S3D979"/>
<gene>
    <name evidence="3" type="ORF">GLAREA_10732</name>
</gene>
<reference evidence="3 4" key="1">
    <citation type="journal article" date="2013" name="BMC Genomics">
        <title>Genomics-driven discovery of the pneumocandin biosynthetic gene cluster in the fungus Glarea lozoyensis.</title>
        <authorList>
            <person name="Chen L."/>
            <person name="Yue Q."/>
            <person name="Zhang X."/>
            <person name="Xiang M."/>
            <person name="Wang C."/>
            <person name="Li S."/>
            <person name="Che Y."/>
            <person name="Ortiz-Lopez F.J."/>
            <person name="Bills G.F."/>
            <person name="Liu X."/>
            <person name="An Z."/>
        </authorList>
    </citation>
    <scope>NUCLEOTIDE SEQUENCE [LARGE SCALE GENOMIC DNA]</scope>
    <source>
        <strain evidence="4">ATCC 20868 / MF5171</strain>
    </source>
</reference>
<keyword evidence="4" id="KW-1185">Reference proteome</keyword>
<dbReference type="eggNOG" id="ENOG502RIVS">
    <property type="taxonomic scope" value="Eukaryota"/>
</dbReference>
<organism evidence="3 4">
    <name type="scientific">Glarea lozoyensis (strain ATCC 20868 / MF5171)</name>
    <dbReference type="NCBI Taxonomy" id="1116229"/>
    <lineage>
        <taxon>Eukaryota</taxon>
        <taxon>Fungi</taxon>
        <taxon>Dikarya</taxon>
        <taxon>Ascomycota</taxon>
        <taxon>Pezizomycotina</taxon>
        <taxon>Leotiomycetes</taxon>
        <taxon>Helotiales</taxon>
        <taxon>Helotiaceae</taxon>
        <taxon>Glarea</taxon>
    </lineage>
</organism>
<dbReference type="Proteomes" id="UP000016922">
    <property type="component" value="Unassembled WGS sequence"/>
</dbReference>
<feature type="compositionally biased region" description="Polar residues" evidence="1">
    <location>
        <begin position="337"/>
        <end position="348"/>
    </location>
</feature>
<proteinExistence type="predicted"/>
<feature type="region of interest" description="Disordered" evidence="1">
    <location>
        <begin position="366"/>
        <end position="400"/>
    </location>
</feature>
<accession>S3D979</accession>
<dbReference type="OrthoDB" id="3561681at2759"/>
<dbReference type="EMBL" id="KE145355">
    <property type="protein sequence ID" value="EPE35037.1"/>
    <property type="molecule type" value="Genomic_DNA"/>
</dbReference>
<evidence type="ECO:0000256" key="1">
    <source>
        <dbReference type="SAM" id="MobiDB-lite"/>
    </source>
</evidence>
<dbReference type="KEGG" id="glz:GLAREA_10732"/>
<dbReference type="GeneID" id="19469778"/>
<evidence type="ECO:0000313" key="3">
    <source>
        <dbReference type="EMBL" id="EPE35037.1"/>
    </source>
</evidence>
<protein>
    <submittedName>
        <fullName evidence="3">Uncharacterized protein</fullName>
    </submittedName>
</protein>
<feature type="transmembrane region" description="Helical" evidence="2">
    <location>
        <begin position="256"/>
        <end position="275"/>
    </location>
</feature>
<feature type="region of interest" description="Disordered" evidence="1">
    <location>
        <begin position="313"/>
        <end position="353"/>
    </location>
</feature>
<evidence type="ECO:0000256" key="2">
    <source>
        <dbReference type="SAM" id="Phobius"/>
    </source>
</evidence>
<feature type="transmembrane region" description="Helical" evidence="2">
    <location>
        <begin position="197"/>
        <end position="221"/>
    </location>
</feature>
<dbReference type="RefSeq" id="XP_008078024.1">
    <property type="nucleotide sequence ID" value="XM_008079833.1"/>
</dbReference>